<dbReference type="CTD" id="220042"/>
<dbReference type="Ensembl" id="ENSDLAT00005075340.1">
    <property type="protein sequence ID" value="ENSDLAP00005080179.1"/>
    <property type="gene ID" value="ENSDLAG00005027109.1"/>
</dbReference>
<reference evidence="2" key="2">
    <citation type="submission" date="2025-09" db="UniProtKB">
        <authorList>
            <consortium name="Ensembl"/>
        </authorList>
    </citation>
    <scope>IDENTIFICATION</scope>
</reference>
<reference evidence="2" key="1">
    <citation type="submission" date="2025-08" db="UniProtKB">
        <authorList>
            <consortium name="Ensembl"/>
        </authorList>
    </citation>
    <scope>IDENTIFICATION</scope>
</reference>
<evidence type="ECO:0000313" key="2">
    <source>
        <dbReference type="Ensembl" id="ENSDLAP00005080179.1"/>
    </source>
</evidence>
<evidence type="ECO:0000256" key="1">
    <source>
        <dbReference type="SAM" id="MobiDB-lite"/>
    </source>
</evidence>
<protein>
    <recommendedName>
        <fullName evidence="4">Replication factor A C-terminal domain-containing protein</fullName>
    </recommendedName>
</protein>
<dbReference type="PANTHER" id="PTHR35537">
    <property type="entry name" value="DNA DAMAGE-INDUCIBLE APOPTOSIS SUPPRESSOR PROTEIN DDIAS"/>
    <property type="match status" value="1"/>
</dbReference>
<gene>
    <name evidence="2" type="primary">ddias</name>
</gene>
<sequence>MSARRALVDCAVLSLQDACVFYPCCKGCFSRIDVEQREATRCRCYKCGYSCLREQVDYRYRLSLRVTRDGCIFGVTVFGSCLNPFFGIHASGLQRLVENLDGPVGPATRSTLLMKAVADCFIGRHFIFGLKVTETQSGPWFGGPVANGSRSKDTVHFIAYQMILPKAAGLGGCTVVSYYRILLQKAAEYELGSADSRKTSRPPAATLLLIPRHSPASSFSNDTLCASGLFPLLQSCFHFRSQYQDCTLSPTPPWQQSLGLVTSSAEQEEGCSTQDSCNENSRQTDFNFKTPHHAQRGCLVDQMVTEETEQSLLLPLECSSYSCPSFAKYSHSAIEKAVGNIPIMNNWLSPSPGHNSSKAKGFSTRQPTETSLPSSLVWEDLPFSESLTEFLCKANKDFDIVCETEPRLNVKNQKETTRDNPEIRSQDRNISIQSTSVCQSNTQMTDRHSRILQNITNTPAANGGDKHDLSDQVCRNPSGCVNKSEARNIYSHKSNQDEKDSLLSFENDEEEHFEGDTYNCSADLFSSSPVVDMNRNTFSTHAESVGTTPKACPVLFKSDKWHPRSETANVSYSTPDEQKLETNTCINRDGLISPGTQDLNFIPPSQSTPIVKVAVVSGSYASSYRTMTLGEFSSQPDTQDSCAFDRNLPELVSKKPAKITPSLCKLNSVRANLLSRCGRESTKESVVCSTRSSRHSHTFTPKRRFWKPDKHKHHLMTQQHLRGQRGVLNTGSIGRINHRCDSSDSDVTVCDYEDSDTVLVPPTPAANTRLSVLAAGRRRRQQTDDSSGSVDYTWEGKQRDGVDCKRTLLPQTVTSSQRGQAQRGNCDSGTIDDGSLDGSNCYLLDDENQACDWSRDLFSDSV</sequence>
<evidence type="ECO:0008006" key="4">
    <source>
        <dbReference type="Google" id="ProtNLM"/>
    </source>
</evidence>
<dbReference type="Gene3D" id="2.40.50.140">
    <property type="entry name" value="Nucleic acid-binding proteins"/>
    <property type="match status" value="1"/>
</dbReference>
<dbReference type="SUPFAM" id="SSF50249">
    <property type="entry name" value="Nucleic acid-binding proteins"/>
    <property type="match status" value="1"/>
</dbReference>
<name>A0A8P4GGL8_DICLA</name>
<proteinExistence type="predicted"/>
<evidence type="ECO:0000313" key="3">
    <source>
        <dbReference type="Proteomes" id="UP000694389"/>
    </source>
</evidence>
<dbReference type="OMA" id="NQTCDWS"/>
<dbReference type="GeneID" id="127352295"/>
<dbReference type="InterPro" id="IPR012340">
    <property type="entry name" value="NA-bd_OB-fold"/>
</dbReference>
<dbReference type="GeneTree" id="ENSGT00940000166008"/>
<dbReference type="OrthoDB" id="9948238at2759"/>
<feature type="region of interest" description="Disordered" evidence="1">
    <location>
        <begin position="775"/>
        <end position="794"/>
    </location>
</feature>
<dbReference type="PANTHER" id="PTHR35537:SF1">
    <property type="entry name" value="DNA DAMAGE-INDUCED APOPTOSIS SUPPRESSOR PROTEIN"/>
    <property type="match status" value="1"/>
</dbReference>
<dbReference type="GO" id="GO:0005634">
    <property type="term" value="C:nucleus"/>
    <property type="evidence" value="ECO:0007669"/>
    <property type="project" value="TreeGrafter"/>
</dbReference>
<dbReference type="AlphaFoldDB" id="A0A8P4GGL8"/>
<accession>A0A8P4GGL8</accession>
<organism evidence="2 3">
    <name type="scientific">Dicentrarchus labrax</name>
    <name type="common">European seabass</name>
    <name type="synonym">Morone labrax</name>
    <dbReference type="NCBI Taxonomy" id="13489"/>
    <lineage>
        <taxon>Eukaryota</taxon>
        <taxon>Metazoa</taxon>
        <taxon>Chordata</taxon>
        <taxon>Craniata</taxon>
        <taxon>Vertebrata</taxon>
        <taxon>Euteleostomi</taxon>
        <taxon>Actinopterygii</taxon>
        <taxon>Neopterygii</taxon>
        <taxon>Teleostei</taxon>
        <taxon>Neoteleostei</taxon>
        <taxon>Acanthomorphata</taxon>
        <taxon>Eupercaria</taxon>
        <taxon>Moronidae</taxon>
        <taxon>Dicentrarchus</taxon>
    </lineage>
</organism>
<dbReference type="Proteomes" id="UP000694389">
    <property type="component" value="Unassembled WGS sequence"/>
</dbReference>
<dbReference type="GO" id="GO:1902230">
    <property type="term" value="P:negative regulation of intrinsic apoptotic signaling pathway in response to DNA damage"/>
    <property type="evidence" value="ECO:0007669"/>
    <property type="project" value="InterPro"/>
</dbReference>
<dbReference type="GO" id="GO:0005737">
    <property type="term" value="C:cytoplasm"/>
    <property type="evidence" value="ECO:0007669"/>
    <property type="project" value="TreeGrafter"/>
</dbReference>
<dbReference type="InterPro" id="IPR043522">
    <property type="entry name" value="DDIAS"/>
</dbReference>
<dbReference type="RefSeq" id="XP_051236521.1">
    <property type="nucleotide sequence ID" value="XM_051380561.1"/>
</dbReference>
<keyword evidence="3" id="KW-1185">Reference proteome</keyword>